<dbReference type="InterPro" id="IPR050595">
    <property type="entry name" value="Bact_response_regulator"/>
</dbReference>
<keyword evidence="5" id="KW-1185">Reference proteome</keyword>
<comment type="caution">
    <text evidence="4">The sequence shown here is derived from an EMBL/GenBank/DDBJ whole genome shotgun (WGS) entry which is preliminary data.</text>
</comment>
<gene>
    <name evidence="4" type="ORF">H6H03_38750</name>
</gene>
<dbReference type="PANTHER" id="PTHR44591">
    <property type="entry name" value="STRESS RESPONSE REGULATOR PROTEIN 1"/>
    <property type="match status" value="1"/>
</dbReference>
<keyword evidence="1 2" id="KW-0597">Phosphoprotein</keyword>
<protein>
    <submittedName>
        <fullName evidence="4">Response regulator</fullName>
    </submittedName>
</protein>
<evidence type="ECO:0000259" key="3">
    <source>
        <dbReference type="PROSITE" id="PS50110"/>
    </source>
</evidence>
<dbReference type="RefSeq" id="WP_190960200.1">
    <property type="nucleotide sequence ID" value="NZ_JACJTU010000108.1"/>
</dbReference>
<dbReference type="PROSITE" id="PS50110">
    <property type="entry name" value="RESPONSE_REGULATORY"/>
    <property type="match status" value="1"/>
</dbReference>
<dbReference type="InterPro" id="IPR011006">
    <property type="entry name" value="CheY-like_superfamily"/>
</dbReference>
<name>A0ABR8KLW5_9NOSO</name>
<evidence type="ECO:0000256" key="2">
    <source>
        <dbReference type="PROSITE-ProRule" id="PRU00169"/>
    </source>
</evidence>
<dbReference type="PANTHER" id="PTHR44591:SF3">
    <property type="entry name" value="RESPONSE REGULATORY DOMAIN-CONTAINING PROTEIN"/>
    <property type="match status" value="1"/>
</dbReference>
<proteinExistence type="predicted"/>
<dbReference type="Proteomes" id="UP000637383">
    <property type="component" value="Unassembled WGS sequence"/>
</dbReference>
<dbReference type="EMBL" id="JACJTU010000108">
    <property type="protein sequence ID" value="MBD2739721.1"/>
    <property type="molecule type" value="Genomic_DNA"/>
</dbReference>
<evidence type="ECO:0000256" key="1">
    <source>
        <dbReference type="ARBA" id="ARBA00022553"/>
    </source>
</evidence>
<evidence type="ECO:0000313" key="4">
    <source>
        <dbReference type="EMBL" id="MBD2739721.1"/>
    </source>
</evidence>
<dbReference type="Pfam" id="PF00072">
    <property type="entry name" value="Response_reg"/>
    <property type="match status" value="1"/>
</dbReference>
<dbReference type="CDD" id="cd17534">
    <property type="entry name" value="REC_DC-like"/>
    <property type="match status" value="1"/>
</dbReference>
<reference evidence="4 5" key="1">
    <citation type="journal article" date="2020" name="ISME J.">
        <title>Comparative genomics reveals insights into cyanobacterial evolution and habitat adaptation.</title>
        <authorList>
            <person name="Chen M.Y."/>
            <person name="Teng W.K."/>
            <person name="Zhao L."/>
            <person name="Hu C.X."/>
            <person name="Zhou Y.K."/>
            <person name="Han B.P."/>
            <person name="Song L.R."/>
            <person name="Shu W.S."/>
        </authorList>
    </citation>
    <scope>NUCLEOTIDE SEQUENCE [LARGE SCALE GENOMIC DNA]</scope>
    <source>
        <strain evidence="4 5">FACHB-159</strain>
    </source>
</reference>
<feature type="domain" description="Response regulatory" evidence="3">
    <location>
        <begin position="5"/>
        <end position="118"/>
    </location>
</feature>
<feature type="modified residue" description="4-aspartylphosphate" evidence="2">
    <location>
        <position position="55"/>
    </location>
</feature>
<sequence length="118" mass="13157">MVDTRIFIVEDEILVAREIEGHLHSLGYHVVGIAASGETALEQIAELQPNLVLVDIVLKGEQDGIAVAQQVRDRFDIPVVYLTAYVDAPTLERAKRTYPFGYILKPGLFHSKKLLKCV</sequence>
<dbReference type="Gene3D" id="3.40.50.2300">
    <property type="match status" value="1"/>
</dbReference>
<accession>A0ABR8KLW5</accession>
<dbReference type="SMART" id="SM00448">
    <property type="entry name" value="REC"/>
    <property type="match status" value="1"/>
</dbReference>
<dbReference type="SUPFAM" id="SSF52172">
    <property type="entry name" value="CheY-like"/>
    <property type="match status" value="1"/>
</dbReference>
<evidence type="ECO:0000313" key="5">
    <source>
        <dbReference type="Proteomes" id="UP000637383"/>
    </source>
</evidence>
<dbReference type="InterPro" id="IPR001789">
    <property type="entry name" value="Sig_transdc_resp-reg_receiver"/>
</dbReference>
<organism evidence="4 5">
    <name type="scientific">Nostoc paludosum FACHB-159</name>
    <dbReference type="NCBI Taxonomy" id="2692908"/>
    <lineage>
        <taxon>Bacteria</taxon>
        <taxon>Bacillati</taxon>
        <taxon>Cyanobacteriota</taxon>
        <taxon>Cyanophyceae</taxon>
        <taxon>Nostocales</taxon>
        <taxon>Nostocaceae</taxon>
        <taxon>Nostoc</taxon>
    </lineage>
</organism>